<evidence type="ECO:0000259" key="2">
    <source>
        <dbReference type="Pfam" id="PF14474"/>
    </source>
</evidence>
<feature type="region of interest" description="Disordered" evidence="1">
    <location>
        <begin position="1"/>
        <end position="43"/>
    </location>
</feature>
<dbReference type="Proteomes" id="UP000815677">
    <property type="component" value="Unassembled WGS sequence"/>
</dbReference>
<protein>
    <recommendedName>
        <fullName evidence="2">Restriction of telomere capping protein 4 C-terminal domain-containing protein</fullName>
    </recommendedName>
</protein>
<evidence type="ECO:0000313" key="3">
    <source>
        <dbReference type="EMBL" id="GAT43161.1"/>
    </source>
</evidence>
<dbReference type="InterPro" id="IPR028094">
    <property type="entry name" value="RTC4_C"/>
</dbReference>
<feature type="compositionally biased region" description="Basic and acidic residues" evidence="1">
    <location>
        <begin position="8"/>
        <end position="43"/>
    </location>
</feature>
<feature type="compositionally biased region" description="Polar residues" evidence="1">
    <location>
        <begin position="215"/>
        <end position="231"/>
    </location>
</feature>
<feature type="region of interest" description="Disordered" evidence="1">
    <location>
        <begin position="159"/>
        <end position="292"/>
    </location>
</feature>
<sequence length="548" mass="60761">MPSRTSKTPHELEIERLVKENREYKRREEAREAQDQERKAKYDAFRTAQRSAKGLIKPPKTQPGRQGVKLIEVFRMENEQKKFNKIVTTTKQLFGTKLPTSLTISQHDKAELRAVCLHIRDKIPFFKRFTGIWAIKAIIRQNGHNTSYNLRRNLRELGYSTGDDDDDDELDEGDVLDSDDEDLGLEDDEEEVEDDEDEPKAPKAVVSRKTAPAKKTSSANNVKNAKKVSSTKNAKKLVAADAAAKKDAIAKRVPTKSRPPATPPSRSPSLSPPPAPAPAPKPKAKRAVPAPKVQLAQDELGKQKPAAASPPAPPPPRSKAKLLEDKKAAIPAPGSSIPPRMEASKPALTTFLRNTQWLSRLMPWKRFLKAIDFKVAEFALSYDDSAPFSFSKGLESAACYGYYGPRGAALAAQMLPNILKDDWNDNTVLDLVCSTYSDQWDAQPKTFPLAAFMRFALAPFVLITLIKQDSNGTFDTAYRTLLDSTPYGNTVNPAPKSVIAKEKMKNKRVFEEITNDIPSVSLTMSLPSVAAQSSSQPEPNTKRKKKAM</sequence>
<evidence type="ECO:0000256" key="1">
    <source>
        <dbReference type="SAM" id="MobiDB-lite"/>
    </source>
</evidence>
<name>A0ABQ0KW34_MYCCL</name>
<dbReference type="EMBL" id="DF838672">
    <property type="protein sequence ID" value="GAT43161.1"/>
    <property type="molecule type" value="Genomic_DNA"/>
</dbReference>
<proteinExistence type="predicted"/>
<reference evidence="3" key="1">
    <citation type="submission" date="2014-09" db="EMBL/GenBank/DDBJ databases">
        <title>Genome sequence of the luminous mushroom Mycena chlorophos for searching fungal bioluminescence genes.</title>
        <authorList>
            <person name="Tanaka Y."/>
            <person name="Kasuga D."/>
            <person name="Oba Y."/>
            <person name="Hase S."/>
            <person name="Sato K."/>
            <person name="Oba Y."/>
            <person name="Sakakibara Y."/>
        </authorList>
    </citation>
    <scope>NUCLEOTIDE SEQUENCE</scope>
</reference>
<accession>A0ABQ0KW34</accession>
<feature type="compositionally biased region" description="Pro residues" evidence="1">
    <location>
        <begin position="260"/>
        <end position="281"/>
    </location>
</feature>
<feature type="domain" description="Restriction of telomere capping protein 4 C-terminal" evidence="2">
    <location>
        <begin position="396"/>
        <end position="493"/>
    </location>
</feature>
<dbReference type="Pfam" id="PF14474">
    <property type="entry name" value="RTC4"/>
    <property type="match status" value="1"/>
</dbReference>
<feature type="compositionally biased region" description="Acidic residues" evidence="1">
    <location>
        <begin position="162"/>
        <end position="198"/>
    </location>
</feature>
<feature type="compositionally biased region" description="Polar residues" evidence="1">
    <location>
        <begin position="527"/>
        <end position="539"/>
    </location>
</feature>
<evidence type="ECO:0000313" key="4">
    <source>
        <dbReference type="Proteomes" id="UP000815677"/>
    </source>
</evidence>
<organism evidence="3 4">
    <name type="scientific">Mycena chlorophos</name>
    <name type="common">Agaric fungus</name>
    <name type="synonym">Agaricus chlorophos</name>
    <dbReference type="NCBI Taxonomy" id="658473"/>
    <lineage>
        <taxon>Eukaryota</taxon>
        <taxon>Fungi</taxon>
        <taxon>Dikarya</taxon>
        <taxon>Basidiomycota</taxon>
        <taxon>Agaricomycotina</taxon>
        <taxon>Agaricomycetes</taxon>
        <taxon>Agaricomycetidae</taxon>
        <taxon>Agaricales</taxon>
        <taxon>Marasmiineae</taxon>
        <taxon>Mycenaceae</taxon>
        <taxon>Mycena</taxon>
    </lineage>
</organism>
<feature type="region of interest" description="Disordered" evidence="1">
    <location>
        <begin position="527"/>
        <end position="548"/>
    </location>
</feature>
<keyword evidence="4" id="KW-1185">Reference proteome</keyword>
<gene>
    <name evidence="3" type="ORF">MCHLO_00851</name>
</gene>